<dbReference type="Proteomes" id="UP001157039">
    <property type="component" value="Unassembled WGS sequence"/>
</dbReference>
<proteinExistence type="predicted"/>
<evidence type="ECO:0000313" key="3">
    <source>
        <dbReference type="Proteomes" id="UP000268310"/>
    </source>
</evidence>
<dbReference type="AlphaFoldDB" id="A0AA37XKS1"/>
<accession>A0AA37XKS1</accession>
<sequence length="140" mass="16024">MKPNPNFYMQKINQIVKDTEEIGSTMGPHFEEIRQLIDEDQVSELTEEKQLEIVEIFKEGTAKYRDLLKTLSDLRAPARVIGSHKKFEQAYQSYVDGCQDMIESIINGIDVEAFDAAEKKQDEASDRIALTLQKITNLLT</sequence>
<dbReference type="RefSeq" id="WP_123935595.1">
    <property type="nucleotide sequence ID" value="NZ_BSUW01000001.1"/>
</dbReference>
<evidence type="ECO:0000313" key="4">
    <source>
        <dbReference type="Proteomes" id="UP001157039"/>
    </source>
</evidence>
<reference evidence="1 3" key="1">
    <citation type="journal article" date="2012" name="Int. J. Syst. Evol. Microbiol.">
        <title>Characterization of Tetragenococcus strains from sugar thick juice reveals a novel species, Tetragenococcus osmophilus sp. nov., and divides Tetragenococcus halophilus into two subspecies, T. halophilus subsp. halophilus subsp. nov. and T. halophilus subsp. flandriensis subsp. nov.</title>
        <authorList>
            <person name="Juste A."/>
            <person name="Van Trappen S."/>
            <person name="Verreth C."/>
            <person name="Cleenwerck I."/>
            <person name="De Vos P."/>
            <person name="Lievens B."/>
            <person name="Willems K.A."/>
        </authorList>
    </citation>
    <scope>NUCLEOTIDE SEQUENCE [LARGE SCALE GENOMIC DNA]</scope>
    <source>
        <strain evidence="1 3">JCM 31126</strain>
    </source>
</reference>
<reference evidence="2" key="4">
    <citation type="submission" date="2023-02" db="EMBL/GenBank/DDBJ databases">
        <authorList>
            <person name="Sun Q."/>
            <person name="Mori K."/>
        </authorList>
    </citation>
    <scope>NUCLEOTIDE SEQUENCE</scope>
    <source>
        <strain evidence="2">NBRC 114545</strain>
    </source>
</reference>
<gene>
    <name evidence="1" type="ORF">C7K38_06400</name>
    <name evidence="2" type="ORF">GCM10025885_13670</name>
</gene>
<reference evidence="1" key="3">
    <citation type="submission" date="2018-03" db="EMBL/GenBank/DDBJ databases">
        <authorList>
            <person name="Jeon C.O."/>
        </authorList>
    </citation>
    <scope>NUCLEOTIDE SEQUENCE</scope>
    <source>
        <strain evidence="1">JCM 31126</strain>
    </source>
</reference>
<organism evidence="2 4">
    <name type="scientific">Tetragenococcus osmophilus</name>
    <dbReference type="NCBI Taxonomy" id="526944"/>
    <lineage>
        <taxon>Bacteria</taxon>
        <taxon>Bacillati</taxon>
        <taxon>Bacillota</taxon>
        <taxon>Bacilli</taxon>
        <taxon>Lactobacillales</taxon>
        <taxon>Enterococcaceae</taxon>
        <taxon>Tetragenococcus</taxon>
    </lineage>
</organism>
<dbReference type="KEGG" id="too:C7K38_06400"/>
<dbReference type="Proteomes" id="UP000268310">
    <property type="component" value="Chromosome"/>
</dbReference>
<evidence type="ECO:0000313" key="1">
    <source>
        <dbReference type="EMBL" id="AYW48027.1"/>
    </source>
</evidence>
<name>A0AA37XKS1_9ENTE</name>
<evidence type="ECO:0000313" key="2">
    <source>
        <dbReference type="EMBL" id="GMA72318.1"/>
    </source>
</evidence>
<reference evidence="2 4" key="2">
    <citation type="journal article" date="2014" name="Int. J. Syst. Evol. Microbiol.">
        <title>Complete genome sequence of Corynebacterium casei LMG S-19264T (=DSM 44701T), isolated from a smear-ripened cheese.</title>
        <authorList>
            <consortium name="US DOE Joint Genome Institute (JGI-PGF)"/>
            <person name="Walter F."/>
            <person name="Albersmeier A."/>
            <person name="Kalinowski J."/>
            <person name="Ruckert C."/>
        </authorList>
    </citation>
    <scope>NUCLEOTIDE SEQUENCE [LARGE SCALE GENOMIC DNA]</scope>
    <source>
        <strain evidence="2 4">NBRC 114545</strain>
    </source>
</reference>
<keyword evidence="3" id="KW-1185">Reference proteome</keyword>
<dbReference type="EMBL" id="CP027783">
    <property type="protein sequence ID" value="AYW48027.1"/>
    <property type="molecule type" value="Genomic_DNA"/>
</dbReference>
<protein>
    <submittedName>
        <fullName evidence="2">Uncharacterized protein</fullName>
    </submittedName>
</protein>
<dbReference type="EMBL" id="BSUW01000001">
    <property type="protein sequence ID" value="GMA72318.1"/>
    <property type="molecule type" value="Genomic_DNA"/>
</dbReference>